<accession>A0AC35F8Q1</accession>
<sequence length="814" mass="94797">MLLLLNIIKVFLLQAFFVSYVYARYPFISSQFITYNKTVAQLCGSFTWIPLSPPKNNCDKTSNPFRSYPGINSTVSEVEDNHKDSCKELLSLNVGKGYKFEGTFDQQTLHDFNILCSDKKCDDLIPEVNLDEVWKRIKDRNTTRYDCRETYSNDTRDNSSCPFSSRIDIQHYVFRNEMKHRRKINEDPNEKTCIDRYGRKYPPPEGLGGKCVMLQHEFEKDGNFITEFFMPVEKRDLVQRIAQYSHTHEIRNNHSIIERLLPKNYSKEADETNCMALLMNKEAFVHCIYDPKDSEMFHPKNQSFFYCPKNEQINKTFVQTGVELKLLDYEKQMFYVFRNISEGRFDFSEFCYISTEFIPTVVSNDINIEFNVNFRGSNMSLCHENSIVRNNNVKEYLRTIKGSIEDYCPWENDTSYTICFETESEHHFSAYVEALNTVTGAFNFSSCYYQVNAGNDCYYSIDFETGTKTRISPKWISSIEDGTLNATKKDFKNTTGCGTVFITKEMKQYCYEKSRGTMKEYSKSSNVIICKCDTPVCDEPGVVERAELDSYKNAVVCNRGSDETSSPSPFFFCSVRLKIVHENEKKVKKFNYSVLNPNDEYNVSISDCWNYQSLYEKLVDREVITREIKSCFHDEMTKTEIKSCFHDEMTKTYECCCYTSETACNTQTIVEKYFEVATQDTVEVSNRINNGCAFKTQISATTDETCKNNFVRNDDEMRCYGIFKISTTGNNNRAKPILETENCYWPHPQYHDKYSIFCSNQFFDIDVLVDKNCLSLFIHDFTSNSMQRTLILCCNAGLYPEKRELILSRSVVLL</sequence>
<protein>
    <submittedName>
        <fullName evidence="2">6-cysteine protein</fullName>
    </submittedName>
</protein>
<dbReference type="Proteomes" id="UP000887580">
    <property type="component" value="Unplaced"/>
</dbReference>
<evidence type="ECO:0000313" key="2">
    <source>
        <dbReference type="WBParaSite" id="PS1159_v2.g14903.t2"/>
    </source>
</evidence>
<name>A0AC35F8Q1_9BILA</name>
<evidence type="ECO:0000313" key="1">
    <source>
        <dbReference type="Proteomes" id="UP000887580"/>
    </source>
</evidence>
<proteinExistence type="predicted"/>
<dbReference type="WBParaSite" id="PS1159_v2.g14903.t2">
    <property type="protein sequence ID" value="PS1159_v2.g14903.t2"/>
    <property type="gene ID" value="PS1159_v2.g14903"/>
</dbReference>
<reference evidence="2" key="1">
    <citation type="submission" date="2022-11" db="UniProtKB">
        <authorList>
            <consortium name="WormBaseParasite"/>
        </authorList>
    </citation>
    <scope>IDENTIFICATION</scope>
</reference>
<organism evidence="1 2">
    <name type="scientific">Panagrolaimus sp. PS1159</name>
    <dbReference type="NCBI Taxonomy" id="55785"/>
    <lineage>
        <taxon>Eukaryota</taxon>
        <taxon>Metazoa</taxon>
        <taxon>Ecdysozoa</taxon>
        <taxon>Nematoda</taxon>
        <taxon>Chromadorea</taxon>
        <taxon>Rhabditida</taxon>
        <taxon>Tylenchina</taxon>
        <taxon>Panagrolaimomorpha</taxon>
        <taxon>Panagrolaimoidea</taxon>
        <taxon>Panagrolaimidae</taxon>
        <taxon>Panagrolaimus</taxon>
    </lineage>
</organism>